<reference evidence="1 2" key="1">
    <citation type="submission" date="2019-08" db="EMBL/GenBank/DDBJ databases">
        <title>Bacillus genomes from the desert of Cuatro Cienegas, Coahuila.</title>
        <authorList>
            <person name="Olmedo-Alvarez G."/>
        </authorList>
    </citation>
    <scope>NUCLEOTIDE SEQUENCE [LARGE SCALE GENOMIC DNA]</scope>
    <source>
        <strain evidence="1 2">CH34_1T</strain>
    </source>
</reference>
<name>A0A5D4NGZ1_9BACI</name>
<dbReference type="RefSeq" id="WP_148942333.1">
    <property type="nucleotide sequence ID" value="NZ_VTEI01000026.1"/>
</dbReference>
<dbReference type="OrthoDB" id="10011907at2"/>
<organism evidence="1 2">
    <name type="scientific">Rossellomorea vietnamensis</name>
    <dbReference type="NCBI Taxonomy" id="218284"/>
    <lineage>
        <taxon>Bacteria</taxon>
        <taxon>Bacillati</taxon>
        <taxon>Bacillota</taxon>
        <taxon>Bacilli</taxon>
        <taxon>Bacillales</taxon>
        <taxon>Bacillaceae</taxon>
        <taxon>Rossellomorea</taxon>
    </lineage>
</organism>
<protein>
    <submittedName>
        <fullName evidence="1">Uncharacterized protein</fullName>
    </submittedName>
</protein>
<dbReference type="EMBL" id="VTEI01000026">
    <property type="protein sequence ID" value="TYS12984.1"/>
    <property type="molecule type" value="Genomic_DNA"/>
</dbReference>
<dbReference type="AlphaFoldDB" id="A0A5D4NGZ1"/>
<sequence length="100" mass="11002">MSHVSIKQYPQLAFTSEFLEDLALCTSQARARVLDLLDRINKYGLDKMMVGTCLEGMSGNNSVTLRIHCDSDILLILLGGERNGKNIVNSLKKVSSSQVS</sequence>
<evidence type="ECO:0000313" key="2">
    <source>
        <dbReference type="Proteomes" id="UP000322267"/>
    </source>
</evidence>
<evidence type="ECO:0000313" key="1">
    <source>
        <dbReference type="EMBL" id="TYS12984.1"/>
    </source>
</evidence>
<gene>
    <name evidence="1" type="ORF">FZC78_22635</name>
</gene>
<comment type="caution">
    <text evidence="1">The sequence shown here is derived from an EMBL/GenBank/DDBJ whole genome shotgun (WGS) entry which is preliminary data.</text>
</comment>
<proteinExistence type="predicted"/>
<accession>A0A5D4NGZ1</accession>
<dbReference type="Proteomes" id="UP000322267">
    <property type="component" value="Unassembled WGS sequence"/>
</dbReference>